<organism evidence="1 2">
    <name type="scientific">Trema orientale</name>
    <name type="common">Charcoal tree</name>
    <name type="synonym">Celtis orientalis</name>
    <dbReference type="NCBI Taxonomy" id="63057"/>
    <lineage>
        <taxon>Eukaryota</taxon>
        <taxon>Viridiplantae</taxon>
        <taxon>Streptophyta</taxon>
        <taxon>Embryophyta</taxon>
        <taxon>Tracheophyta</taxon>
        <taxon>Spermatophyta</taxon>
        <taxon>Magnoliopsida</taxon>
        <taxon>eudicotyledons</taxon>
        <taxon>Gunneridae</taxon>
        <taxon>Pentapetalae</taxon>
        <taxon>rosids</taxon>
        <taxon>fabids</taxon>
        <taxon>Rosales</taxon>
        <taxon>Cannabaceae</taxon>
        <taxon>Trema</taxon>
    </lineage>
</organism>
<accession>A0A2P5D670</accession>
<dbReference type="EMBL" id="JXTC01000292">
    <property type="protein sequence ID" value="PON68809.1"/>
    <property type="molecule type" value="Genomic_DNA"/>
</dbReference>
<evidence type="ECO:0000313" key="2">
    <source>
        <dbReference type="Proteomes" id="UP000237000"/>
    </source>
</evidence>
<name>A0A2P5D670_TREOI</name>
<sequence length="83" mass="9352">TSRIANSVHTYVGLKRLPRPGVVVNMDPTYNSYMWPIEYGPLSEDAKSLMEGDYNVLNLILGAQIRIRQCNWGQLGIVFIHGC</sequence>
<dbReference type="InParanoid" id="A0A2P5D670"/>
<gene>
    <name evidence="1" type="ORF">TorRG33x02_260910</name>
</gene>
<dbReference type="AlphaFoldDB" id="A0A2P5D670"/>
<dbReference type="Proteomes" id="UP000237000">
    <property type="component" value="Unassembled WGS sequence"/>
</dbReference>
<keyword evidence="2" id="KW-1185">Reference proteome</keyword>
<feature type="non-terminal residue" evidence="1">
    <location>
        <position position="1"/>
    </location>
</feature>
<proteinExistence type="predicted"/>
<protein>
    <submittedName>
        <fullName evidence="1">Uncharacterized protein</fullName>
    </submittedName>
</protein>
<reference evidence="2" key="1">
    <citation type="submission" date="2016-06" db="EMBL/GenBank/DDBJ databases">
        <title>Parallel loss of symbiosis genes in relatives of nitrogen-fixing non-legume Parasponia.</title>
        <authorList>
            <person name="Van Velzen R."/>
            <person name="Holmer R."/>
            <person name="Bu F."/>
            <person name="Rutten L."/>
            <person name="Van Zeijl A."/>
            <person name="Liu W."/>
            <person name="Santuari L."/>
            <person name="Cao Q."/>
            <person name="Sharma T."/>
            <person name="Shen D."/>
            <person name="Roswanjaya Y."/>
            <person name="Wardhani T."/>
            <person name="Kalhor M.S."/>
            <person name="Jansen J."/>
            <person name="Van den Hoogen J."/>
            <person name="Gungor B."/>
            <person name="Hartog M."/>
            <person name="Hontelez J."/>
            <person name="Verver J."/>
            <person name="Yang W.-C."/>
            <person name="Schijlen E."/>
            <person name="Repin R."/>
            <person name="Schilthuizen M."/>
            <person name="Schranz E."/>
            <person name="Heidstra R."/>
            <person name="Miyata K."/>
            <person name="Fedorova E."/>
            <person name="Kohlen W."/>
            <person name="Bisseling T."/>
            <person name="Smit S."/>
            <person name="Geurts R."/>
        </authorList>
    </citation>
    <scope>NUCLEOTIDE SEQUENCE [LARGE SCALE GENOMIC DNA]</scope>
    <source>
        <strain evidence="2">cv. RG33-2</strain>
    </source>
</reference>
<evidence type="ECO:0000313" key="1">
    <source>
        <dbReference type="EMBL" id="PON68809.1"/>
    </source>
</evidence>
<comment type="caution">
    <text evidence="1">The sequence shown here is derived from an EMBL/GenBank/DDBJ whole genome shotgun (WGS) entry which is preliminary data.</text>
</comment>